<dbReference type="EMBL" id="JBHFFA010000002">
    <property type="protein sequence ID" value="KAL2644260.1"/>
    <property type="molecule type" value="Genomic_DNA"/>
</dbReference>
<protein>
    <submittedName>
        <fullName evidence="1">Uncharacterized protein</fullName>
    </submittedName>
</protein>
<reference evidence="1 2" key="1">
    <citation type="submission" date="2024-09" db="EMBL/GenBank/DDBJ databases">
        <title>Chromosome-scale assembly of Riccia fluitans.</title>
        <authorList>
            <person name="Paukszto L."/>
            <person name="Sawicki J."/>
            <person name="Karawczyk K."/>
            <person name="Piernik-Szablinska J."/>
            <person name="Szczecinska M."/>
            <person name="Mazdziarz M."/>
        </authorList>
    </citation>
    <scope>NUCLEOTIDE SEQUENCE [LARGE SCALE GENOMIC DNA]</scope>
    <source>
        <strain evidence="1">Rf_01</strain>
        <tissue evidence="1">Aerial parts of the thallus</tissue>
    </source>
</reference>
<comment type="caution">
    <text evidence="1">The sequence shown here is derived from an EMBL/GenBank/DDBJ whole genome shotgun (WGS) entry which is preliminary data.</text>
</comment>
<gene>
    <name evidence="1" type="ORF">R1flu_011847</name>
</gene>
<keyword evidence="2" id="KW-1185">Reference proteome</keyword>
<dbReference type="AlphaFoldDB" id="A0ABD1Z960"/>
<organism evidence="1 2">
    <name type="scientific">Riccia fluitans</name>
    <dbReference type="NCBI Taxonomy" id="41844"/>
    <lineage>
        <taxon>Eukaryota</taxon>
        <taxon>Viridiplantae</taxon>
        <taxon>Streptophyta</taxon>
        <taxon>Embryophyta</taxon>
        <taxon>Marchantiophyta</taxon>
        <taxon>Marchantiopsida</taxon>
        <taxon>Marchantiidae</taxon>
        <taxon>Marchantiales</taxon>
        <taxon>Ricciaceae</taxon>
        <taxon>Riccia</taxon>
    </lineage>
</organism>
<accession>A0ABD1Z960</accession>
<dbReference type="Proteomes" id="UP001605036">
    <property type="component" value="Unassembled WGS sequence"/>
</dbReference>
<evidence type="ECO:0000313" key="2">
    <source>
        <dbReference type="Proteomes" id="UP001605036"/>
    </source>
</evidence>
<sequence>MHPSLTYTHRAEETSLIGSHREEYWRRGFQHCTGEETTAQVDRTHGLLSDLILRKGNGPTLPEPEEMREECSKLREGKCRNAIRLEEREEKEHEVQRGNPAPCDEAGCQEMVLEVGHGNAHHRETSRNVHGTEVIWKAMRNSGLECEPK</sequence>
<evidence type="ECO:0000313" key="1">
    <source>
        <dbReference type="EMBL" id="KAL2644260.1"/>
    </source>
</evidence>
<proteinExistence type="predicted"/>
<name>A0ABD1Z960_9MARC</name>